<comment type="function">
    <text evidence="9">A type II topoisomerase that negatively supercoils closed circular double-stranded (ds) DNA in an ATP-dependent manner to modulate DNA topology and maintain chromosomes in an underwound state. Negative supercoiling favors strand separation, and DNA replication, transcription, recombination and repair, all of which involve strand separation. Also able to catalyze the interconversion of other topological isomers of dsDNA rings, including catenanes and knotted rings. Type II topoisomerases break and join 2 DNA strands simultaneously in an ATP-dependent manner.</text>
</comment>
<dbReference type="InterPro" id="IPR050220">
    <property type="entry name" value="Type_II_DNA_Topoisomerases"/>
</dbReference>
<evidence type="ECO:0000259" key="12">
    <source>
        <dbReference type="PROSITE" id="PS52040"/>
    </source>
</evidence>
<evidence type="ECO:0000256" key="7">
    <source>
        <dbReference type="ARBA" id="ARBA00023235"/>
    </source>
</evidence>
<feature type="active site" description="O-(5'-phospho-DNA)-tyrosine intermediate" evidence="9 10">
    <location>
        <position position="118"/>
    </location>
</feature>
<dbReference type="SUPFAM" id="SSF101904">
    <property type="entry name" value="GyrA/ParC C-terminal domain-like"/>
    <property type="match status" value="1"/>
</dbReference>
<evidence type="ECO:0000256" key="1">
    <source>
        <dbReference type="ARBA" id="ARBA00000185"/>
    </source>
</evidence>
<dbReference type="NCBIfam" id="NF004044">
    <property type="entry name" value="PRK05561.1"/>
    <property type="match status" value="1"/>
</dbReference>
<dbReference type="NCBIfam" id="TIGR01063">
    <property type="entry name" value="gyrA"/>
    <property type="match status" value="1"/>
</dbReference>
<dbReference type="InterPro" id="IPR013757">
    <property type="entry name" value="Topo_IIA_A_a_sf"/>
</dbReference>
<dbReference type="FunFam" id="3.30.1360.40:FF:000002">
    <property type="entry name" value="DNA gyrase subunit A"/>
    <property type="match status" value="1"/>
</dbReference>
<dbReference type="Pfam" id="PF00521">
    <property type="entry name" value="DNA_topoisoIV"/>
    <property type="match status" value="1"/>
</dbReference>
<dbReference type="AlphaFoldDB" id="A0A0A2WWA5"/>
<dbReference type="GO" id="GO:0005737">
    <property type="term" value="C:cytoplasm"/>
    <property type="evidence" value="ECO:0007669"/>
    <property type="project" value="UniProtKB-SubCell"/>
</dbReference>
<dbReference type="OrthoDB" id="9806486at2"/>
<dbReference type="GO" id="GO:0003677">
    <property type="term" value="F:DNA binding"/>
    <property type="evidence" value="ECO:0007669"/>
    <property type="project" value="UniProtKB-UniRule"/>
</dbReference>
<feature type="coiled-coil region" evidence="11">
    <location>
        <begin position="430"/>
        <end position="457"/>
    </location>
</feature>
<gene>
    <name evidence="9" type="primary">gyrA</name>
    <name evidence="13" type="ORF">THFILI_03345</name>
</gene>
<keyword evidence="14" id="KW-1185">Reference proteome</keyword>
<dbReference type="FunFam" id="2.120.10.90:FF:000005">
    <property type="entry name" value="DNA topoisomerase 4 subunit A"/>
    <property type="match status" value="1"/>
</dbReference>
<dbReference type="Proteomes" id="UP000030364">
    <property type="component" value="Unassembled WGS sequence"/>
</dbReference>
<dbReference type="GO" id="GO:0034335">
    <property type="term" value="F:DNA negative supercoiling activity"/>
    <property type="evidence" value="ECO:0007669"/>
    <property type="project" value="UniProtKB-ARBA"/>
</dbReference>
<sequence length="810" mass="89502">MAQILPVEITEEVKQSFINYAMSVIVDRALPDVRDGLKPVQRRILFGAYQEGVLPNRKHVKSAKIVGEVMGKFHPHGDAAIYDALARMAQDWNLRYPLMDGQGNFGSLDGDPPAAQRYTEARLSPLGAEMLADIDKDTVDFRPNYDGSLKEPEVLPAGLPNLLVNGASGIAVGMATSLPPHNLAEVVDALVAMIDNPGITLEEVMRHLPGPDFPTGGKLSRKGIKEAYATGRGSLRVRAKVRIEEKGQRPMLVVTEIPYQVNKAGLIAQIAGLVKAKKLEEIAALRDESDRQGLRIAIELKRGANPQVVLNQLYKNTALQTTFTVNLLAIVHGEPRVLSLLELMRHYLDHRKEVVRRRSLFELKKAEERAHVLEGLLIALDRIDEVIALIRASEDAAQARAGLMSQFGLTEVQAQAILDMRLQRLVALEREKLLEEYRGLMEEIARLRAILEDERRLWGVVKEELLRLKEKYQDPRRTLITEFEESFSKEDLIEDEPMVITLTAQGFLKRTPLESYRAQGRGGMGAQAGRAGEEDEAVRVFVAQMHDDLLVFTNRGWVYRVKVYDLPELGRQARGVHVRALLPLAEDEEVAALRSVRGLDKEGYLVFATERGLVKRTALSEYKNLGSAGLIAIKLLEEDRLVDVDLAEEDGEVVLATREGQAIRFPLSEVRATGRDSQGVTGIRFKREGDRVVSLVVLSPEEVKEDPDLLAVSTKGFGKRTPLSEYPLQGRGGMGVITYAVSPRVGSLAALLKVGAASEGADLLVLSKRGLAIRTPVKEIPRYSRATAGVRVMNLAEGDEVASAFVVKEA</sequence>
<dbReference type="GO" id="GO:0005694">
    <property type="term" value="C:chromosome"/>
    <property type="evidence" value="ECO:0007669"/>
    <property type="project" value="InterPro"/>
</dbReference>
<dbReference type="STRING" id="276.THFILI_03345"/>
<dbReference type="Gene3D" id="2.120.10.90">
    <property type="entry name" value="DNA gyrase/topoisomerase IV, subunit A, C-terminal"/>
    <property type="match status" value="1"/>
</dbReference>
<dbReference type="SMART" id="SM00434">
    <property type="entry name" value="TOP4c"/>
    <property type="match status" value="1"/>
</dbReference>
<keyword evidence="6 9" id="KW-0238">DNA-binding</keyword>
<dbReference type="NCBIfam" id="NF004043">
    <property type="entry name" value="PRK05560.1"/>
    <property type="match status" value="1"/>
</dbReference>
<dbReference type="EMBL" id="JPSL02000037">
    <property type="protein sequence ID" value="KGQ22575.1"/>
    <property type="molecule type" value="Genomic_DNA"/>
</dbReference>
<comment type="miscellaneous">
    <text evidence="9">Few gyrases are as efficient as E.coli at forming negative supercoils. Not all organisms have 2 type II topoisomerases; in organisms with a single type II topoisomerase this enzyme also has to decatenate newly replicated chromosomes.</text>
</comment>
<comment type="subcellular location">
    <subcellularLocation>
        <location evidence="9">Cytoplasm</location>
    </subcellularLocation>
</comment>
<dbReference type="Pfam" id="PF03989">
    <property type="entry name" value="DNA_gyraseA_C"/>
    <property type="match status" value="6"/>
</dbReference>
<dbReference type="PROSITE" id="PS52040">
    <property type="entry name" value="TOPO_IIA"/>
    <property type="match status" value="1"/>
</dbReference>
<keyword evidence="5 9" id="KW-0799">Topoisomerase</keyword>
<dbReference type="InterPro" id="IPR013758">
    <property type="entry name" value="Topo_IIA_A/C_ab"/>
</dbReference>
<name>A0A0A2WWA5_THEFI</name>
<comment type="subunit">
    <text evidence="9">Heterotetramer, composed of two GyrA and two GyrB chains. In the heterotetramer, GyrA contains the active site tyrosine that forms a transient covalent intermediate with DNA, while GyrB binds cofactors and catalyzes ATP hydrolysis.</text>
</comment>
<evidence type="ECO:0000256" key="10">
    <source>
        <dbReference type="PROSITE-ProRule" id="PRU01384"/>
    </source>
</evidence>
<proteinExistence type="inferred from homology"/>
<dbReference type="InterPro" id="IPR013760">
    <property type="entry name" value="Topo_IIA-like_dom_sf"/>
</dbReference>
<dbReference type="Gene3D" id="3.90.199.10">
    <property type="entry name" value="Topoisomerase II, domain 5"/>
    <property type="match status" value="1"/>
</dbReference>
<dbReference type="SUPFAM" id="SSF56719">
    <property type="entry name" value="Type II DNA topoisomerase"/>
    <property type="match status" value="1"/>
</dbReference>
<dbReference type="GO" id="GO:0009330">
    <property type="term" value="C:DNA topoisomerase type II (double strand cut, ATP-hydrolyzing) complex"/>
    <property type="evidence" value="ECO:0007669"/>
    <property type="project" value="TreeGrafter"/>
</dbReference>
<dbReference type="GO" id="GO:0006261">
    <property type="term" value="P:DNA-templated DNA replication"/>
    <property type="evidence" value="ECO:0007669"/>
    <property type="project" value="UniProtKB-UniRule"/>
</dbReference>
<evidence type="ECO:0000256" key="5">
    <source>
        <dbReference type="ARBA" id="ARBA00023029"/>
    </source>
</evidence>
<dbReference type="FunFam" id="1.10.268.10:FF:000001">
    <property type="entry name" value="DNA gyrase subunit A"/>
    <property type="match status" value="1"/>
</dbReference>
<keyword evidence="3 9" id="KW-0547">Nucleotide-binding</keyword>
<dbReference type="PATRIC" id="fig|276.5.peg.601"/>
<keyword evidence="7 9" id="KW-0413">Isomerase</keyword>
<comment type="caution">
    <text evidence="9">Lacks conserved residue(s) required for the propagation of feature annotation.</text>
</comment>
<keyword evidence="11" id="KW-0175">Coiled coil</keyword>
<reference evidence="13 14" key="1">
    <citation type="journal article" date="2015" name="Genome Announc.">
        <title>Draft Genome Sequence of the Thermophile Thermus filiformis ATCC 43280, Producer of Carotenoid-(Di)glucoside-Branched Fatty Acid (Di)esters and Source of Hyperthermostable Enzymes of Biotechnological Interest.</title>
        <authorList>
            <person name="Mandelli F."/>
            <person name="Oliveira Ramires B."/>
            <person name="Couger M.B."/>
            <person name="Paixao D.A."/>
            <person name="Camilo C.M."/>
            <person name="Polikarpov I."/>
            <person name="Prade R."/>
            <person name="Riano-Pachon D.M."/>
            <person name="Squina F.M."/>
        </authorList>
    </citation>
    <scope>NUCLEOTIDE SEQUENCE [LARGE SCALE GENOMIC DNA]</scope>
    <source>
        <strain evidence="13 14">ATCC 43280</strain>
    </source>
</reference>
<dbReference type="EC" id="5.6.2.2" evidence="9"/>
<feature type="domain" description="Topo IIA-type catalytic" evidence="12">
    <location>
        <begin position="30"/>
        <end position="492"/>
    </location>
</feature>
<keyword evidence="9" id="KW-0963">Cytoplasm</keyword>
<dbReference type="PANTHER" id="PTHR43493:SF5">
    <property type="entry name" value="DNA GYRASE SUBUNIT A, CHLOROPLASTIC_MITOCHONDRIAL"/>
    <property type="match status" value="1"/>
</dbReference>
<evidence type="ECO:0000313" key="13">
    <source>
        <dbReference type="EMBL" id="KGQ22575.1"/>
    </source>
</evidence>
<dbReference type="PANTHER" id="PTHR43493">
    <property type="entry name" value="DNA GYRASE/TOPOISOMERASE SUBUNIT A"/>
    <property type="match status" value="1"/>
</dbReference>
<dbReference type="InterPro" id="IPR005743">
    <property type="entry name" value="GyrA"/>
</dbReference>
<evidence type="ECO:0000256" key="6">
    <source>
        <dbReference type="ARBA" id="ARBA00023125"/>
    </source>
</evidence>
<evidence type="ECO:0000256" key="4">
    <source>
        <dbReference type="ARBA" id="ARBA00022840"/>
    </source>
</evidence>
<organism evidence="13 14">
    <name type="scientific">Thermus filiformis</name>
    <dbReference type="NCBI Taxonomy" id="276"/>
    <lineage>
        <taxon>Bacteria</taxon>
        <taxon>Thermotogati</taxon>
        <taxon>Deinococcota</taxon>
        <taxon>Deinococci</taxon>
        <taxon>Thermales</taxon>
        <taxon>Thermaceae</taxon>
        <taxon>Thermus</taxon>
    </lineage>
</organism>
<dbReference type="CDD" id="cd00187">
    <property type="entry name" value="TOP4c"/>
    <property type="match status" value="1"/>
</dbReference>
<evidence type="ECO:0000256" key="11">
    <source>
        <dbReference type="SAM" id="Coils"/>
    </source>
</evidence>
<dbReference type="HAMAP" id="MF_01897">
    <property type="entry name" value="GyrA"/>
    <property type="match status" value="1"/>
</dbReference>
<keyword evidence="4 9" id="KW-0067">ATP-binding</keyword>
<evidence type="ECO:0000256" key="2">
    <source>
        <dbReference type="ARBA" id="ARBA00008263"/>
    </source>
</evidence>
<accession>A0A0A2WWA5</accession>
<comment type="similarity">
    <text evidence="2 9">Belongs to the type II topoisomerase GyrA/ParC subunit family.</text>
</comment>
<dbReference type="Gene3D" id="1.10.268.10">
    <property type="entry name" value="Topoisomerase, domain 3"/>
    <property type="match status" value="1"/>
</dbReference>
<comment type="subunit">
    <text evidence="8">Heterotetramer composed of ParC and ParE.</text>
</comment>
<dbReference type="InterPro" id="IPR035516">
    <property type="entry name" value="Gyrase/topoIV_suA_C"/>
</dbReference>
<evidence type="ECO:0000256" key="8">
    <source>
        <dbReference type="ARBA" id="ARBA00063644"/>
    </source>
</evidence>
<dbReference type="GO" id="GO:0006265">
    <property type="term" value="P:DNA topological change"/>
    <property type="evidence" value="ECO:0007669"/>
    <property type="project" value="UniProtKB-UniRule"/>
</dbReference>
<comment type="caution">
    <text evidence="13">The sequence shown here is derived from an EMBL/GenBank/DDBJ whole genome shotgun (WGS) entry which is preliminary data.</text>
</comment>
<evidence type="ECO:0000256" key="9">
    <source>
        <dbReference type="HAMAP-Rule" id="MF_01897"/>
    </source>
</evidence>
<comment type="catalytic activity">
    <reaction evidence="1 9 10">
        <text>ATP-dependent breakage, passage and rejoining of double-stranded DNA.</text>
        <dbReference type="EC" id="5.6.2.2"/>
    </reaction>
</comment>
<evidence type="ECO:0000313" key="14">
    <source>
        <dbReference type="Proteomes" id="UP000030364"/>
    </source>
</evidence>
<dbReference type="InterPro" id="IPR006691">
    <property type="entry name" value="GyrA/parC_rep"/>
</dbReference>
<evidence type="ECO:0000256" key="3">
    <source>
        <dbReference type="ARBA" id="ARBA00022741"/>
    </source>
</evidence>
<dbReference type="Gene3D" id="3.30.1360.40">
    <property type="match status" value="1"/>
</dbReference>
<dbReference type="InterPro" id="IPR002205">
    <property type="entry name" value="Topo_IIA_dom_A"/>
</dbReference>
<dbReference type="GO" id="GO:0005524">
    <property type="term" value="F:ATP binding"/>
    <property type="evidence" value="ECO:0007669"/>
    <property type="project" value="UniProtKB-UniRule"/>
</dbReference>
<protein>
    <recommendedName>
        <fullName evidence="9">DNA gyrase subunit A</fullName>
        <ecNumber evidence="9">5.6.2.2</ecNumber>
    </recommendedName>
</protein>
<dbReference type="RefSeq" id="WP_038062081.1">
    <property type="nucleotide sequence ID" value="NZ_JPSL02000037.1"/>
</dbReference>